<keyword evidence="3" id="KW-1185">Reference proteome</keyword>
<dbReference type="RefSeq" id="WP_042514306.1">
    <property type="nucleotide sequence ID" value="NZ_CP065740.1"/>
</dbReference>
<feature type="signal peptide" evidence="1">
    <location>
        <begin position="1"/>
        <end position="28"/>
    </location>
</feature>
<evidence type="ECO:0008006" key="4">
    <source>
        <dbReference type="Google" id="ProtNLM"/>
    </source>
</evidence>
<sequence length="757" mass="84218">MKKVITKSSFACILGALFLLSNHISVFAAENQDSPPSAIKLDNIFTVPSGSNSILIQNDKFDIVQLTDSVKDQSGAVWSTDENKMDLTKDFEAAMYIYFGDSGEDAADGMAFVMHNDKNGNNAFRTGEGARIGVWDSTKPKEFGLAIMNSFAVEFDTYFNKDFDRGVPKQNHIAWNYPGKKDTYDDSGLIFKDRRMIHNDLQFPGLLSNDTWRYFTVRWDSKQSILTYQLQGLKSVSVPINVNDVFGTTEVYWGFTGSTGGSFEMNRIVFDKVPGLVEAEVKEDILDITTNESVVGTKVASGTKLTYSLEANYIGGKQAWKNINVSSTIDSNVSYVPGSLRLKDASGKETPLDDSYWKDGMLNAPISDMDLNNSKQTILFDVKTNKVGQDTVVSEHSNFYGDNYHTKTAELNYTISANKAPEISLNQENETLKVPMGQDVEVIGKWKDEDGTKVTITYKLNGEVIGQNQLQSEQENTFQDWKYTIPKDKLQLGVNHLEVYATDEKGANSEVKSLEISISSPPTITLNEENKEEEIDYGKSFNFSGTVSDLDGTDKELTLYYVIDDNEQVAFSKVTNSNPGEAINFAGEIPTSNVNEGPHTISVYAIDEDGLQSNISKFTLHVIKRLTFADDMKDLEFVTTQIGSTPKISERTTEYPIHIINSKGKGSKWKLKAELTKPLVSKENHTLEGLFFKKSNGETEELLLNTSVIVETGESPKDYSDINLNWKNDEGLLLKVDPSAHIGSYAGELTWTLEDAP</sequence>
<evidence type="ECO:0000313" key="3">
    <source>
        <dbReference type="Proteomes" id="UP000594791"/>
    </source>
</evidence>
<dbReference type="Pfam" id="PF18483">
    <property type="entry name" value="Lectin_L-type_dom"/>
    <property type="match status" value="1"/>
</dbReference>
<evidence type="ECO:0000256" key="1">
    <source>
        <dbReference type="SAM" id="SignalP"/>
    </source>
</evidence>
<gene>
    <name evidence="2" type="ORF">I6G77_28820</name>
</gene>
<organism evidence="2 3">
    <name type="scientific">Bacillus tropicus</name>
    <dbReference type="NCBI Taxonomy" id="2026188"/>
    <lineage>
        <taxon>Bacteria</taxon>
        <taxon>Bacillati</taxon>
        <taxon>Bacillota</taxon>
        <taxon>Bacilli</taxon>
        <taxon>Bacillales</taxon>
        <taxon>Bacillaceae</taxon>
        <taxon>Bacillus</taxon>
        <taxon>Bacillus cereus group</taxon>
    </lineage>
</organism>
<keyword evidence="2" id="KW-0614">Plasmid</keyword>
<dbReference type="SUPFAM" id="SSF49899">
    <property type="entry name" value="Concanavalin A-like lectins/glucanases"/>
    <property type="match status" value="1"/>
</dbReference>
<dbReference type="Gene3D" id="2.60.40.10">
    <property type="entry name" value="Immunoglobulins"/>
    <property type="match status" value="1"/>
</dbReference>
<dbReference type="PANTHER" id="PTHR32401:SF48">
    <property type="entry name" value="LEGUME LECTIN DOMAIN-CONTAINING PROTEIN"/>
    <property type="match status" value="1"/>
</dbReference>
<dbReference type="PANTHER" id="PTHR32401">
    <property type="entry name" value="CONCANAVALIN A-LIKE LECTIN FAMILY PROTEIN"/>
    <property type="match status" value="1"/>
</dbReference>
<geneLocation type="plasmid" evidence="2 3">
    <name>unnamed</name>
</geneLocation>
<dbReference type="EMBL" id="CP065740">
    <property type="protein sequence ID" value="QPR80527.1"/>
    <property type="molecule type" value="Genomic_DNA"/>
</dbReference>
<protein>
    <recommendedName>
        <fullName evidence="4">Legume lectin domain-containing protein</fullName>
    </recommendedName>
</protein>
<dbReference type="InterPro" id="IPR013783">
    <property type="entry name" value="Ig-like_fold"/>
</dbReference>
<dbReference type="CDD" id="cd01951">
    <property type="entry name" value="lectin_L-type"/>
    <property type="match status" value="1"/>
</dbReference>
<evidence type="ECO:0000313" key="2">
    <source>
        <dbReference type="EMBL" id="QPR80527.1"/>
    </source>
</evidence>
<keyword evidence="1" id="KW-0732">Signal</keyword>
<dbReference type="InterPro" id="IPR056573">
    <property type="entry name" value="Lectin_L-type_dom"/>
</dbReference>
<dbReference type="Gene3D" id="2.60.120.200">
    <property type="match status" value="1"/>
</dbReference>
<dbReference type="Proteomes" id="UP000594791">
    <property type="component" value="Plasmid unnamed"/>
</dbReference>
<accession>A0A7T2V8C4</accession>
<reference evidence="2 3" key="1">
    <citation type="submission" date="2020-12" db="EMBL/GenBank/DDBJ databases">
        <title>FDA dAtabase for Regulatory Grade micrObial Sequences (FDA-ARGOS): Supporting development and validation of Infectious Disease Dx tests.</title>
        <authorList>
            <person name="Nelson B."/>
            <person name="Plummer A."/>
            <person name="Tallon L."/>
            <person name="Sadzewicz L."/>
            <person name="Zhao X."/>
            <person name="Boylan J."/>
            <person name="Ott S."/>
            <person name="Bowen H."/>
            <person name="Vavikolanu K."/>
            <person name="Mehta A."/>
            <person name="Aluvathingal J."/>
            <person name="Nadendla S."/>
            <person name="Myers T."/>
            <person name="Yan Y."/>
            <person name="Sichtig H."/>
        </authorList>
    </citation>
    <scope>NUCLEOTIDE SEQUENCE [LARGE SCALE GENOMIC DNA]</scope>
    <source>
        <strain evidence="2 3">FDAARGOS_920</strain>
        <plasmid evidence="2 3">unnamed</plasmid>
    </source>
</reference>
<feature type="chain" id="PRO_5046135635" description="Legume lectin domain-containing protein" evidence="1">
    <location>
        <begin position="29"/>
        <end position="757"/>
    </location>
</feature>
<proteinExistence type="predicted"/>
<dbReference type="InterPro" id="IPR050258">
    <property type="entry name" value="Leguminous_Lectin"/>
</dbReference>
<dbReference type="InterPro" id="IPR013320">
    <property type="entry name" value="ConA-like_dom_sf"/>
</dbReference>
<name>A0A7T2V8C4_9BACI</name>